<dbReference type="PANTHER" id="PTHR21310">
    <property type="entry name" value="AMINOGLYCOSIDE PHOSPHOTRANSFERASE-RELATED-RELATED"/>
    <property type="match status" value="1"/>
</dbReference>
<dbReference type="InterPro" id="IPR051678">
    <property type="entry name" value="AGP_Transferase"/>
</dbReference>
<dbReference type="OrthoDB" id="4180418at2759"/>
<dbReference type="VEuPathDB" id="FungiDB:I7I51_01606"/>
<proteinExistence type="predicted"/>
<dbReference type="Gene3D" id="3.90.1200.10">
    <property type="match status" value="1"/>
</dbReference>
<sequence length="389" mass="43913">MGSPNEQPTAPVEVAHIIPFSYANFSAKEEETNTYRIKTYPSFDPIMRRNLPKDRIVRFGTNDDSSQGDLQPPEAELLWAHFAVAEILYASGMGAILRNAIVTLPTPGARRCLTTTARWRLESPTSRCPSLPTHYLYSGYYQDLIFKNNWCVAGGSSVTWHSIGTARGILMAKLESHDVSLISQIPSDASITHGLSPLLANFSQDHVLPGEKLPAESLSAIIQRLNRAIVNSDIIWELGSTSCTRHQPRDSHESWVRYRHRPHPDNEPRWPKMIRSFLISDYKLVMTHGDLHPRNVMVLKPNVSPSDVPADWVEVTGLLDWEMCGYYPEYWEYVKALHTIRPGGSFDDWWAYLPVSIVCVAQGVCCRPIDKPLEGLEMTIVPYQNEDSP</sequence>
<dbReference type="InterPro" id="IPR002575">
    <property type="entry name" value="Aminoglycoside_PTrfase"/>
</dbReference>
<accession>A0A8A1MD63</accession>
<dbReference type="PANTHER" id="PTHR21310:SF15">
    <property type="entry name" value="AMINOGLYCOSIDE PHOSPHOTRANSFERASE DOMAIN-CONTAINING PROTEIN"/>
    <property type="match status" value="1"/>
</dbReference>
<dbReference type="InterPro" id="IPR011009">
    <property type="entry name" value="Kinase-like_dom_sf"/>
</dbReference>
<protein>
    <recommendedName>
        <fullName evidence="1">Aminoglycoside phosphotransferase domain-containing protein</fullName>
    </recommendedName>
</protein>
<dbReference type="AlphaFoldDB" id="A0A8A1MD63"/>
<dbReference type="SUPFAM" id="SSF56112">
    <property type="entry name" value="Protein kinase-like (PK-like)"/>
    <property type="match status" value="1"/>
</dbReference>
<evidence type="ECO:0000313" key="3">
    <source>
        <dbReference type="Proteomes" id="UP000663671"/>
    </source>
</evidence>
<name>A0A8A1MD63_AJECA</name>
<dbReference type="EMBL" id="CP069114">
    <property type="protein sequence ID" value="QSS64538.1"/>
    <property type="molecule type" value="Genomic_DNA"/>
</dbReference>
<evidence type="ECO:0000259" key="1">
    <source>
        <dbReference type="Pfam" id="PF01636"/>
    </source>
</evidence>
<organism evidence="2 3">
    <name type="scientific">Ajellomyces capsulatus</name>
    <name type="common">Darling's disease fungus</name>
    <name type="synonym">Histoplasma capsulatum</name>
    <dbReference type="NCBI Taxonomy" id="5037"/>
    <lineage>
        <taxon>Eukaryota</taxon>
        <taxon>Fungi</taxon>
        <taxon>Dikarya</taxon>
        <taxon>Ascomycota</taxon>
        <taxon>Pezizomycotina</taxon>
        <taxon>Eurotiomycetes</taxon>
        <taxon>Eurotiomycetidae</taxon>
        <taxon>Onygenales</taxon>
        <taxon>Ajellomycetaceae</taxon>
        <taxon>Histoplasma</taxon>
    </lineage>
</organism>
<evidence type="ECO:0000313" key="2">
    <source>
        <dbReference type="EMBL" id="QSS64538.1"/>
    </source>
</evidence>
<dbReference type="Proteomes" id="UP000663671">
    <property type="component" value="Chromosome 1"/>
</dbReference>
<feature type="domain" description="Aminoglycoside phosphotransferase" evidence="1">
    <location>
        <begin position="272"/>
        <end position="342"/>
    </location>
</feature>
<reference evidence="2" key="1">
    <citation type="submission" date="2021-01" db="EMBL/GenBank/DDBJ databases">
        <title>Chromosome-level genome assembly of a human fungal pathogen reveals clustering of transcriptionally co-regulated genes.</title>
        <authorList>
            <person name="Voorhies M."/>
            <person name="Cohen S."/>
            <person name="Shea T.P."/>
            <person name="Petrus S."/>
            <person name="Munoz J.F."/>
            <person name="Poplawski S."/>
            <person name="Goldman W.E."/>
            <person name="Michael T."/>
            <person name="Cuomo C.A."/>
            <person name="Sil A."/>
            <person name="Beyhan S."/>
        </authorList>
    </citation>
    <scope>NUCLEOTIDE SEQUENCE</scope>
    <source>
        <strain evidence="2">WU24</strain>
    </source>
</reference>
<dbReference type="Pfam" id="PF01636">
    <property type="entry name" value="APH"/>
    <property type="match status" value="1"/>
</dbReference>
<gene>
    <name evidence="2" type="ORF">I7I51_01606</name>
</gene>